<accession>A0A1I8F4G5</accession>
<dbReference type="AlphaFoldDB" id="A0A1I8F4G5"/>
<evidence type="ECO:0000256" key="3">
    <source>
        <dbReference type="SAM" id="MobiDB-lite"/>
    </source>
</evidence>
<feature type="region of interest" description="Disordered" evidence="3">
    <location>
        <begin position="324"/>
        <end position="363"/>
    </location>
</feature>
<keyword evidence="4" id="KW-1185">Reference proteome</keyword>
<dbReference type="GO" id="GO:0097038">
    <property type="term" value="C:perinuclear endoplasmic reticulum"/>
    <property type="evidence" value="ECO:0007669"/>
    <property type="project" value="TreeGrafter"/>
</dbReference>
<dbReference type="SUPFAM" id="SSF144000">
    <property type="entry name" value="Oxysterol-binding protein-like"/>
    <property type="match status" value="1"/>
</dbReference>
<feature type="compositionally biased region" description="Basic and acidic residues" evidence="3">
    <location>
        <begin position="10"/>
        <end position="30"/>
    </location>
</feature>
<dbReference type="SMR" id="A0A1I8F4G5"/>
<dbReference type="WBParaSite" id="maker-unitig_20242-snap-gene-0.1-mRNA-1">
    <property type="protein sequence ID" value="maker-unitig_20242-snap-gene-0.1-mRNA-1"/>
    <property type="gene ID" value="maker-unitig_20242-snap-gene-0.1"/>
</dbReference>
<evidence type="ECO:0000313" key="5">
    <source>
        <dbReference type="WBParaSite" id="maker-unitig_20242-snap-gene-0.1-mRNA-1"/>
    </source>
</evidence>
<dbReference type="PANTHER" id="PTHR10972:SF205">
    <property type="entry name" value="OXYSTEROL-BINDING PROTEIN 1"/>
    <property type="match status" value="1"/>
</dbReference>
<evidence type="ECO:0000256" key="2">
    <source>
        <dbReference type="ARBA" id="ARBA00022553"/>
    </source>
</evidence>
<evidence type="ECO:0000313" key="4">
    <source>
        <dbReference type="Proteomes" id="UP000095280"/>
    </source>
</evidence>
<organism evidence="4 5">
    <name type="scientific">Macrostomum lignano</name>
    <dbReference type="NCBI Taxonomy" id="282301"/>
    <lineage>
        <taxon>Eukaryota</taxon>
        <taxon>Metazoa</taxon>
        <taxon>Spiralia</taxon>
        <taxon>Lophotrochozoa</taxon>
        <taxon>Platyhelminthes</taxon>
        <taxon>Rhabditophora</taxon>
        <taxon>Macrostomorpha</taxon>
        <taxon>Macrostomida</taxon>
        <taxon>Macrostomidae</taxon>
        <taxon>Macrostomum</taxon>
    </lineage>
</organism>
<feature type="region of interest" description="Disordered" evidence="3">
    <location>
        <begin position="103"/>
        <end position="142"/>
    </location>
</feature>
<dbReference type="GO" id="GO:0032934">
    <property type="term" value="F:sterol binding"/>
    <property type="evidence" value="ECO:0007669"/>
    <property type="project" value="TreeGrafter"/>
</dbReference>
<evidence type="ECO:0000256" key="1">
    <source>
        <dbReference type="ARBA" id="ARBA00008842"/>
    </source>
</evidence>
<keyword evidence="2" id="KW-0597">Phosphoprotein</keyword>
<dbReference type="PANTHER" id="PTHR10972">
    <property type="entry name" value="OXYSTEROL-BINDING PROTEIN-RELATED"/>
    <property type="match status" value="1"/>
</dbReference>
<dbReference type="Proteomes" id="UP000095280">
    <property type="component" value="Unplaced"/>
</dbReference>
<dbReference type="InterPro" id="IPR000648">
    <property type="entry name" value="Oxysterol-bd"/>
</dbReference>
<reference evidence="5" key="1">
    <citation type="submission" date="2016-11" db="UniProtKB">
        <authorList>
            <consortium name="WormBaseParasite"/>
        </authorList>
    </citation>
    <scope>IDENTIFICATION</scope>
</reference>
<comment type="similarity">
    <text evidence="1">Belongs to the OSBP family.</text>
</comment>
<proteinExistence type="inferred from homology"/>
<feature type="region of interest" description="Disordered" evidence="3">
    <location>
        <begin position="1"/>
        <end position="30"/>
    </location>
</feature>
<dbReference type="GO" id="GO:0005829">
    <property type="term" value="C:cytosol"/>
    <property type="evidence" value="ECO:0007669"/>
    <property type="project" value="TreeGrafter"/>
</dbReference>
<protein>
    <submittedName>
        <fullName evidence="5">F-box domain-containing protein</fullName>
    </submittedName>
</protein>
<feature type="compositionally biased region" description="Low complexity" evidence="3">
    <location>
        <begin position="110"/>
        <end position="128"/>
    </location>
</feature>
<dbReference type="InterPro" id="IPR037239">
    <property type="entry name" value="OSBP_sf"/>
</dbReference>
<dbReference type="GO" id="GO:0005886">
    <property type="term" value="C:plasma membrane"/>
    <property type="evidence" value="ECO:0007669"/>
    <property type="project" value="TreeGrafter"/>
</dbReference>
<sequence>TSASSAGAADETRCLEGRASQLKDEDNSERNFTDANEMLELKKQQKQEQQQIIKISLPTNRTPSPAVVHKTDSFADEYESDCEYSTGRPRETVANTIPSFASIRGASRPSSSVGFSQQHPSSSSSASLTGGGVVRRTRRSTVPERPNYSLNLWSIMKNCIGRELTKIPMPVNFSEPLSMLQRITEELEYSHCLDKAARASDQWSSWRMLPPILLVRIRLRLRERLNRLILCLGRRSNSIGLRIWAGDPLAEQAITRTAAAFHASRAKRAGSPTQEFGMSASFAANSCQSYRMASAHLVFASPGINYTLAGAALQPTDSRLRPDQALNGGRPSWDEAIKRNSGLRRKPAAKRRQRESQWRQQADAESTVASWRMRREQLAGQLAWPQSFERGVVQSSCSRNEDHWQTANSPLHCELLGIKGGERIGQSVRDLY</sequence>
<feature type="compositionally biased region" description="Basic residues" evidence="3">
    <location>
        <begin position="341"/>
        <end position="353"/>
    </location>
</feature>
<dbReference type="Pfam" id="PF01237">
    <property type="entry name" value="Oxysterol_BP"/>
    <property type="match status" value="1"/>
</dbReference>
<name>A0A1I8F4G5_9PLAT</name>